<dbReference type="Gene3D" id="1.10.3290.10">
    <property type="entry name" value="Fido-like domain"/>
    <property type="match status" value="1"/>
</dbReference>
<dbReference type="InterPro" id="IPR003812">
    <property type="entry name" value="Fido"/>
</dbReference>
<dbReference type="Proteomes" id="UP000526307">
    <property type="component" value="Unassembled WGS sequence"/>
</dbReference>
<dbReference type="SUPFAM" id="SSF140931">
    <property type="entry name" value="Fic-like"/>
    <property type="match status" value="1"/>
</dbReference>
<dbReference type="AlphaFoldDB" id="A0A7Y9B124"/>
<organism evidence="3 4">
    <name type="scientific">Mogibacterium timidum</name>
    <dbReference type="NCBI Taxonomy" id="35519"/>
    <lineage>
        <taxon>Bacteria</taxon>
        <taxon>Bacillati</taxon>
        <taxon>Bacillota</taxon>
        <taxon>Clostridia</taxon>
        <taxon>Peptostreptococcales</taxon>
        <taxon>Anaerovoracaceae</taxon>
        <taxon>Mogibacterium</taxon>
    </lineage>
</organism>
<proteinExistence type="predicted"/>
<feature type="domain" description="Fido" evidence="2">
    <location>
        <begin position="92"/>
        <end position="223"/>
    </location>
</feature>
<sequence>MIFDPYLDFKPSSGFDKKYNMTPEENTLLAKRNVVDSIWKSAKLEGANVTFPDTYTIYENGVISNVSVEDILTVINLKHGWEYVLSEIGKPTTLETLCNIQARVARDQALTTGVLRTGKVGISGTSYIPEIPKREDVENQLDFILDNPNPIDKALNMMCWCMKSQLFFDGNKRTAMLAANKIMIENGCGVISISVDDIQEFSMLLSDYYTNGNINEFKRFIYDNCIDGIIYEKDASKAAFPEVKEDNNKTNNTNKRFYRHKDFDDEI</sequence>
<name>A0A7Y9B124_9FIRM</name>
<evidence type="ECO:0000259" key="2">
    <source>
        <dbReference type="PROSITE" id="PS51459"/>
    </source>
</evidence>
<dbReference type="InterPro" id="IPR040198">
    <property type="entry name" value="Fido_containing"/>
</dbReference>
<dbReference type="InterPro" id="IPR036597">
    <property type="entry name" value="Fido-like_dom_sf"/>
</dbReference>
<dbReference type="Pfam" id="PF02661">
    <property type="entry name" value="Fic"/>
    <property type="match status" value="1"/>
</dbReference>
<keyword evidence="4" id="KW-1185">Reference proteome</keyword>
<dbReference type="PROSITE" id="PS51459">
    <property type="entry name" value="FIDO"/>
    <property type="match status" value="1"/>
</dbReference>
<accession>A0A7Y9B124</accession>
<evidence type="ECO:0000256" key="1">
    <source>
        <dbReference type="PIRSR" id="PIRSR640198-3"/>
    </source>
</evidence>
<comment type="caution">
    <text evidence="3">The sequence shown here is derived from an EMBL/GenBank/DDBJ whole genome shotgun (WGS) entry which is preliminary data.</text>
</comment>
<dbReference type="EMBL" id="JABXYR010000001">
    <property type="protein sequence ID" value="NWO23031.1"/>
    <property type="molecule type" value="Genomic_DNA"/>
</dbReference>
<evidence type="ECO:0000313" key="4">
    <source>
        <dbReference type="Proteomes" id="UP000526307"/>
    </source>
</evidence>
<protein>
    <submittedName>
        <fullName evidence="3">Fic family protein</fullName>
    </submittedName>
</protein>
<evidence type="ECO:0000313" key="3">
    <source>
        <dbReference type="EMBL" id="NWO23031.1"/>
    </source>
</evidence>
<dbReference type="RefSeq" id="WP_178978261.1">
    <property type="nucleotide sequence ID" value="NZ_JABXYR010000001.1"/>
</dbReference>
<gene>
    <name evidence="3" type="ORF">HW270_02910</name>
</gene>
<dbReference type="PANTHER" id="PTHR13504:SF38">
    <property type="entry name" value="FIDO DOMAIN-CONTAINING PROTEIN"/>
    <property type="match status" value="1"/>
</dbReference>
<dbReference type="PANTHER" id="PTHR13504">
    <property type="entry name" value="FIDO DOMAIN-CONTAINING PROTEIN DDB_G0283145"/>
    <property type="match status" value="1"/>
</dbReference>
<feature type="site" description="Important for autoinhibition of adenylyltransferase activity" evidence="1">
    <location>
        <position position="45"/>
    </location>
</feature>
<reference evidence="3 4" key="1">
    <citation type="submission" date="2020-06" db="EMBL/GenBank/DDBJ databases">
        <title>Mogibacterium timidum strain W9173 genomic sequence.</title>
        <authorList>
            <person name="Wade W.G."/>
            <person name="Johnston C.D."/>
            <person name="Chen T."/>
            <person name="Dewhirst F.E."/>
        </authorList>
    </citation>
    <scope>NUCLEOTIDE SEQUENCE [LARGE SCALE GENOMIC DNA]</scope>
    <source>
        <strain evidence="3 4">W9173</strain>
    </source>
</reference>